<dbReference type="RefSeq" id="WP_082159937.1">
    <property type="nucleotide sequence ID" value="NZ_JAWNFU010000003.1"/>
</dbReference>
<feature type="region of interest" description="Disordered" evidence="2">
    <location>
        <begin position="1"/>
        <end position="172"/>
    </location>
</feature>
<feature type="region of interest" description="Disordered" evidence="2">
    <location>
        <begin position="304"/>
        <end position="370"/>
    </location>
</feature>
<evidence type="ECO:0000256" key="3">
    <source>
        <dbReference type="SAM" id="Phobius"/>
    </source>
</evidence>
<feature type="transmembrane region" description="Helical" evidence="3">
    <location>
        <begin position="182"/>
        <end position="204"/>
    </location>
</feature>
<feature type="compositionally biased region" description="Pro residues" evidence="2">
    <location>
        <begin position="1"/>
        <end position="10"/>
    </location>
</feature>
<keyword evidence="1" id="KW-0175">Coiled coil</keyword>
<feature type="coiled-coil region" evidence="1">
    <location>
        <begin position="203"/>
        <end position="237"/>
    </location>
</feature>
<feature type="compositionally biased region" description="Basic residues" evidence="2">
    <location>
        <begin position="98"/>
        <end position="111"/>
    </location>
</feature>
<sequence>MSSRRPPIPPARRGRPRGESGDAENRRSLRGFFRGGNKRTEKTSNSREQRPLAAPVAPSPLASGTPNRLGTSQTAPSPTGSSPAASAPPGAAPQRAGQGRRRRTVARQVRNRKAEAQATLGGSTQTGNRAERRSETRGARPGKARRGQSTARTGRGSPKKPQGKRGLTFESGNGPRTISLRLIAVFLFAVLALIIITPTFTRYLGQQEQLRQVRAEYEDLQQRSADLEAQLAQWQDDDYVRQQARLRLGYVVPGERLYVTPGFSEATAQERQEEKVAEANRTRRSKTPWYITWWESTQIAGYASDGEVDNPNDTPLLEPAPAAETSAPEGEVEAGAKNGAEPAGAGEAGAEGEPAPAGEDAAAEPPAPEG</sequence>
<keyword evidence="3" id="KW-0812">Transmembrane</keyword>
<dbReference type="AlphaFoldDB" id="A0AAW9HT78"/>
<feature type="compositionally biased region" description="Low complexity" evidence="2">
    <location>
        <begin position="314"/>
        <end position="345"/>
    </location>
</feature>
<comment type="caution">
    <text evidence="4">The sequence shown here is derived from an EMBL/GenBank/DDBJ whole genome shotgun (WGS) entry which is preliminary data.</text>
</comment>
<keyword evidence="3" id="KW-1133">Transmembrane helix</keyword>
<evidence type="ECO:0000313" key="5">
    <source>
        <dbReference type="Proteomes" id="UP001273799"/>
    </source>
</evidence>
<accession>A0AAW9HT78</accession>
<feature type="compositionally biased region" description="Low complexity" evidence="2">
    <location>
        <begin position="51"/>
        <end position="63"/>
    </location>
</feature>
<keyword evidence="3" id="KW-0472">Membrane</keyword>
<dbReference type="EMBL" id="JAWNFU010000003">
    <property type="protein sequence ID" value="MDY5153595.1"/>
    <property type="molecule type" value="Genomic_DNA"/>
</dbReference>
<feature type="compositionally biased region" description="Low complexity" evidence="2">
    <location>
        <begin position="70"/>
        <end position="97"/>
    </location>
</feature>
<dbReference type="InterPro" id="IPR007060">
    <property type="entry name" value="FtsL/DivIC"/>
</dbReference>
<dbReference type="Proteomes" id="UP001273799">
    <property type="component" value="Unassembled WGS sequence"/>
</dbReference>
<evidence type="ECO:0000313" key="4">
    <source>
        <dbReference type="EMBL" id="MDY5153595.1"/>
    </source>
</evidence>
<feature type="compositionally biased region" description="Basic and acidic residues" evidence="2">
    <location>
        <begin position="129"/>
        <end position="138"/>
    </location>
</feature>
<evidence type="ECO:0000256" key="2">
    <source>
        <dbReference type="SAM" id="MobiDB-lite"/>
    </source>
</evidence>
<proteinExistence type="predicted"/>
<gene>
    <name evidence="4" type="ORF">R6G71_05975</name>
</gene>
<name>A0AAW9HT78_9ACTO</name>
<organism evidence="4 5">
    <name type="scientific">Actinobaculum suis</name>
    <dbReference type="NCBI Taxonomy" id="1657"/>
    <lineage>
        <taxon>Bacteria</taxon>
        <taxon>Bacillati</taxon>
        <taxon>Actinomycetota</taxon>
        <taxon>Actinomycetes</taxon>
        <taxon>Actinomycetales</taxon>
        <taxon>Actinomycetaceae</taxon>
        <taxon>Actinobaculum</taxon>
    </lineage>
</organism>
<feature type="compositionally biased region" description="Basic and acidic residues" evidence="2">
    <location>
        <begin position="16"/>
        <end position="27"/>
    </location>
</feature>
<reference evidence="4" key="1">
    <citation type="submission" date="2023-10" db="EMBL/GenBank/DDBJ databases">
        <title>Whole Genome based description of the genera Actinobaculum and Actinotignum reveals a complex phylogenetic relationship within the species included in the genus Actinotignum.</title>
        <authorList>
            <person name="Jensen C.S."/>
            <person name="Dargis R."/>
            <person name="Kemp M."/>
            <person name="Christensen J.J."/>
        </authorList>
    </citation>
    <scope>NUCLEOTIDE SEQUENCE</scope>
    <source>
        <strain evidence="4">Actinobaculum_suis_CCUG19206T</strain>
    </source>
</reference>
<feature type="compositionally biased region" description="Basic and acidic residues" evidence="2">
    <location>
        <begin position="38"/>
        <end position="50"/>
    </location>
</feature>
<protein>
    <submittedName>
        <fullName evidence="4">Septum formation initiator family protein</fullName>
    </submittedName>
</protein>
<feature type="compositionally biased region" description="Low complexity" evidence="2">
    <location>
        <begin position="351"/>
        <end position="364"/>
    </location>
</feature>
<dbReference type="Pfam" id="PF04977">
    <property type="entry name" value="DivIC"/>
    <property type="match status" value="1"/>
</dbReference>
<evidence type="ECO:0000256" key="1">
    <source>
        <dbReference type="SAM" id="Coils"/>
    </source>
</evidence>